<keyword evidence="2" id="KW-0159">Chromosome partition</keyword>
<evidence type="ECO:0000259" key="5">
    <source>
        <dbReference type="SMART" id="SM00470"/>
    </source>
</evidence>
<evidence type="ECO:0000256" key="3">
    <source>
        <dbReference type="ARBA" id="ARBA00023125"/>
    </source>
</evidence>
<dbReference type="SMART" id="SM00470">
    <property type="entry name" value="ParB"/>
    <property type="match status" value="1"/>
</dbReference>
<dbReference type="InterPro" id="IPR050336">
    <property type="entry name" value="Chromosome_partition/occlusion"/>
</dbReference>
<dbReference type="InterPro" id="IPR003115">
    <property type="entry name" value="ParB_N"/>
</dbReference>
<proteinExistence type="inferred from homology"/>
<feature type="domain" description="ParB-like N-terminal" evidence="5">
    <location>
        <begin position="36"/>
        <end position="125"/>
    </location>
</feature>
<comment type="similarity">
    <text evidence="1">Belongs to the ParB family.</text>
</comment>
<organism evidence="6 7">
    <name type="scientific">Gallibacter intestinalis</name>
    <dbReference type="NCBI Taxonomy" id="2779356"/>
    <lineage>
        <taxon>Bacteria</taxon>
        <taxon>Bacillati</taxon>
        <taxon>Bacillota</taxon>
        <taxon>Clostridia</taxon>
        <taxon>Eubacteriales</taxon>
        <taxon>Eubacteriaceae</taxon>
        <taxon>Gallibacter</taxon>
    </lineage>
</organism>
<dbReference type="Pfam" id="PF17762">
    <property type="entry name" value="HTH_ParB"/>
    <property type="match status" value="1"/>
</dbReference>
<dbReference type="InterPro" id="IPR057240">
    <property type="entry name" value="ParB_dimer_C"/>
</dbReference>
<dbReference type="Proteomes" id="UP001516588">
    <property type="component" value="Unassembled WGS sequence"/>
</dbReference>
<accession>A0ABR9QXE7</accession>
<dbReference type="Gene3D" id="1.10.10.2830">
    <property type="match status" value="1"/>
</dbReference>
<name>A0ABR9QXE7_9FIRM</name>
<dbReference type="Gene3D" id="3.90.1530.30">
    <property type="match status" value="1"/>
</dbReference>
<dbReference type="Pfam" id="PF02195">
    <property type="entry name" value="ParB_N"/>
    <property type="match status" value="1"/>
</dbReference>
<dbReference type="SUPFAM" id="SSF110849">
    <property type="entry name" value="ParB/Sulfiredoxin"/>
    <property type="match status" value="1"/>
</dbReference>
<evidence type="ECO:0000313" key="6">
    <source>
        <dbReference type="EMBL" id="MBE5035543.1"/>
    </source>
</evidence>
<dbReference type="Pfam" id="PF23552">
    <property type="entry name" value="ParB_C"/>
    <property type="match status" value="1"/>
</dbReference>
<dbReference type="InterPro" id="IPR036086">
    <property type="entry name" value="ParB/Sulfiredoxin_sf"/>
</dbReference>
<protein>
    <submittedName>
        <fullName evidence="6">ParB/RepB/Spo0J family partition protein</fullName>
    </submittedName>
</protein>
<dbReference type="RefSeq" id="WP_226385192.1">
    <property type="nucleotide sequence ID" value="NZ_JADCKA010000006.1"/>
</dbReference>
<keyword evidence="3" id="KW-0238">DNA-binding</keyword>
<keyword evidence="7" id="KW-1185">Reference proteome</keyword>
<evidence type="ECO:0000256" key="1">
    <source>
        <dbReference type="ARBA" id="ARBA00006295"/>
    </source>
</evidence>
<evidence type="ECO:0000313" key="7">
    <source>
        <dbReference type="Proteomes" id="UP001516588"/>
    </source>
</evidence>
<reference evidence="6 7" key="1">
    <citation type="submission" date="2020-10" db="EMBL/GenBank/DDBJ databases">
        <title>ChiBAC.</title>
        <authorList>
            <person name="Zenner C."/>
            <person name="Hitch T.C.A."/>
            <person name="Clavel T."/>
        </authorList>
    </citation>
    <scope>NUCLEOTIDE SEQUENCE [LARGE SCALE GENOMIC DNA]</scope>
    <source>
        <strain evidence="6 7">DSM 108706</strain>
    </source>
</reference>
<dbReference type="InterPro" id="IPR041468">
    <property type="entry name" value="HTH_ParB/Spo0J"/>
</dbReference>
<dbReference type="PANTHER" id="PTHR33375">
    <property type="entry name" value="CHROMOSOME-PARTITIONING PROTEIN PARB-RELATED"/>
    <property type="match status" value="1"/>
</dbReference>
<dbReference type="CDD" id="cd16393">
    <property type="entry name" value="SPO0J_N"/>
    <property type="match status" value="1"/>
</dbReference>
<comment type="caution">
    <text evidence="6">The sequence shown here is derived from an EMBL/GenBank/DDBJ whole genome shotgun (WGS) entry which is preliminary data.</text>
</comment>
<feature type="compositionally biased region" description="Basic residues" evidence="4">
    <location>
        <begin position="228"/>
        <end position="240"/>
    </location>
</feature>
<gene>
    <name evidence="6" type="ORF">INF20_04510</name>
</gene>
<evidence type="ECO:0000256" key="4">
    <source>
        <dbReference type="SAM" id="MobiDB-lite"/>
    </source>
</evidence>
<dbReference type="NCBIfam" id="TIGR00180">
    <property type="entry name" value="parB_part"/>
    <property type="match status" value="1"/>
</dbReference>
<feature type="region of interest" description="Disordered" evidence="4">
    <location>
        <begin position="222"/>
        <end position="243"/>
    </location>
</feature>
<dbReference type="InterPro" id="IPR004437">
    <property type="entry name" value="ParB/RepB/Spo0J"/>
</dbReference>
<dbReference type="PANTHER" id="PTHR33375:SF1">
    <property type="entry name" value="CHROMOSOME-PARTITIONING PROTEIN PARB-RELATED"/>
    <property type="match status" value="1"/>
</dbReference>
<dbReference type="EMBL" id="JADCKA010000006">
    <property type="protein sequence ID" value="MBE5035543.1"/>
    <property type="molecule type" value="Genomic_DNA"/>
</dbReference>
<evidence type="ECO:0000256" key="2">
    <source>
        <dbReference type="ARBA" id="ARBA00022829"/>
    </source>
</evidence>
<sequence>MAVKKKGLGRGLDSLIINTDISLEDTEKDVEIDGLNRLDINSIRPNENQPRKVFDPEKIEELANSIKEHGVIQPIVVRNMGDGYEIVAGERRWRAARKAGLNEVPCIVRELTDEQNMLFAIIENMQREDLNPIEEAQGLDRMIKSFGLTQEEVSKSVGKSRPYISNSLRLLKLPDEIKDMMSERKLSAGHARALINMGDEEKQIEAARRIVKEGLSVRDIENLSKEQKKSKRGRPAARRGKSPDVKLIERELMEIVGTKVNINEAGKKSSIEIECHGTEELERIIELLKTLK</sequence>